<gene>
    <name evidence="2" type="ORF">NDU88_004949</name>
</gene>
<accession>A0AAV7NTX6</accession>
<protein>
    <submittedName>
        <fullName evidence="2">Uncharacterized protein</fullName>
    </submittedName>
</protein>
<evidence type="ECO:0000313" key="3">
    <source>
        <dbReference type="Proteomes" id="UP001066276"/>
    </source>
</evidence>
<feature type="compositionally biased region" description="Basic and acidic residues" evidence="1">
    <location>
        <begin position="61"/>
        <end position="80"/>
    </location>
</feature>
<dbReference type="Proteomes" id="UP001066276">
    <property type="component" value="Chromosome 8"/>
</dbReference>
<dbReference type="AlphaFoldDB" id="A0AAV7NTX6"/>
<evidence type="ECO:0000313" key="2">
    <source>
        <dbReference type="EMBL" id="KAJ1116743.1"/>
    </source>
</evidence>
<feature type="compositionally biased region" description="Polar residues" evidence="1">
    <location>
        <begin position="94"/>
        <end position="105"/>
    </location>
</feature>
<name>A0AAV7NTX6_PLEWA</name>
<evidence type="ECO:0000256" key="1">
    <source>
        <dbReference type="SAM" id="MobiDB-lite"/>
    </source>
</evidence>
<reference evidence="2" key="1">
    <citation type="journal article" date="2022" name="bioRxiv">
        <title>Sequencing and chromosome-scale assembly of the giantPleurodeles waltlgenome.</title>
        <authorList>
            <person name="Brown T."/>
            <person name="Elewa A."/>
            <person name="Iarovenko S."/>
            <person name="Subramanian E."/>
            <person name="Araus A.J."/>
            <person name="Petzold A."/>
            <person name="Susuki M."/>
            <person name="Suzuki K.-i.T."/>
            <person name="Hayashi T."/>
            <person name="Toyoda A."/>
            <person name="Oliveira C."/>
            <person name="Osipova E."/>
            <person name="Leigh N.D."/>
            <person name="Simon A."/>
            <person name="Yun M.H."/>
        </authorList>
    </citation>
    <scope>NUCLEOTIDE SEQUENCE</scope>
    <source>
        <strain evidence="2">20211129_DDA</strain>
        <tissue evidence="2">Liver</tissue>
    </source>
</reference>
<proteinExistence type="predicted"/>
<dbReference type="EMBL" id="JANPWB010000012">
    <property type="protein sequence ID" value="KAJ1116743.1"/>
    <property type="molecule type" value="Genomic_DNA"/>
</dbReference>
<feature type="region of interest" description="Disordered" evidence="1">
    <location>
        <begin position="36"/>
        <end position="122"/>
    </location>
</feature>
<keyword evidence="3" id="KW-1185">Reference proteome</keyword>
<organism evidence="2 3">
    <name type="scientific">Pleurodeles waltl</name>
    <name type="common">Iberian ribbed newt</name>
    <dbReference type="NCBI Taxonomy" id="8319"/>
    <lineage>
        <taxon>Eukaryota</taxon>
        <taxon>Metazoa</taxon>
        <taxon>Chordata</taxon>
        <taxon>Craniata</taxon>
        <taxon>Vertebrata</taxon>
        <taxon>Euteleostomi</taxon>
        <taxon>Amphibia</taxon>
        <taxon>Batrachia</taxon>
        <taxon>Caudata</taxon>
        <taxon>Salamandroidea</taxon>
        <taxon>Salamandridae</taxon>
        <taxon>Pleurodelinae</taxon>
        <taxon>Pleurodeles</taxon>
    </lineage>
</organism>
<comment type="caution">
    <text evidence="2">The sequence shown here is derived from an EMBL/GenBank/DDBJ whole genome shotgun (WGS) entry which is preliminary data.</text>
</comment>
<sequence>MVRGRDRVKVKGHTSVERELVCSFISASCVLQRRARGVRKGEDAPLPQQSGARRPGCLFWRQEKLMPENKGRASSRKEESPQGIPQQEDEAEYANQQQELYSSEAGTPGTAAGSRDEEVERI</sequence>